<dbReference type="HOGENOM" id="CLU_571577_0_0_1"/>
<feature type="region of interest" description="Disordered" evidence="1">
    <location>
        <begin position="356"/>
        <end position="387"/>
    </location>
</feature>
<keyword evidence="3" id="KW-1185">Reference proteome</keyword>
<dbReference type="InterPro" id="IPR027417">
    <property type="entry name" value="P-loop_NTPase"/>
</dbReference>
<evidence type="ECO:0008006" key="4">
    <source>
        <dbReference type="Google" id="ProtNLM"/>
    </source>
</evidence>
<dbReference type="Gramene" id="LPERR07G00990.4">
    <property type="protein sequence ID" value="LPERR07G00990.4"/>
    <property type="gene ID" value="LPERR07G00990"/>
</dbReference>
<dbReference type="AlphaFoldDB" id="A0A0D9WUW3"/>
<evidence type="ECO:0000256" key="1">
    <source>
        <dbReference type="SAM" id="MobiDB-lite"/>
    </source>
</evidence>
<reference evidence="2 3" key="1">
    <citation type="submission" date="2012-08" db="EMBL/GenBank/DDBJ databases">
        <title>Oryza genome evolution.</title>
        <authorList>
            <person name="Wing R.A."/>
        </authorList>
    </citation>
    <scope>NUCLEOTIDE SEQUENCE</scope>
</reference>
<reference evidence="3" key="2">
    <citation type="submission" date="2013-12" db="EMBL/GenBank/DDBJ databases">
        <authorList>
            <person name="Yu Y."/>
            <person name="Lee S."/>
            <person name="de Baynast K."/>
            <person name="Wissotski M."/>
            <person name="Liu L."/>
            <person name="Talag J."/>
            <person name="Goicoechea J."/>
            <person name="Angelova A."/>
            <person name="Jetty R."/>
            <person name="Kudrna D."/>
            <person name="Golser W."/>
            <person name="Rivera L."/>
            <person name="Zhang J."/>
            <person name="Wing R."/>
        </authorList>
    </citation>
    <scope>NUCLEOTIDE SEQUENCE</scope>
</reference>
<dbReference type="PANTHER" id="PTHR33377:SF30">
    <property type="entry name" value="OS07G0117000 PROTEIN"/>
    <property type="match status" value="1"/>
</dbReference>
<dbReference type="Proteomes" id="UP000032180">
    <property type="component" value="Chromosome 7"/>
</dbReference>
<dbReference type="EnsemblPlants" id="LPERR07G00990.4">
    <property type="protein sequence ID" value="LPERR07G00990.4"/>
    <property type="gene ID" value="LPERR07G00990"/>
</dbReference>
<reference evidence="2" key="3">
    <citation type="submission" date="2015-04" db="UniProtKB">
        <authorList>
            <consortium name="EnsemblPlants"/>
        </authorList>
    </citation>
    <scope>IDENTIFICATION</scope>
</reference>
<dbReference type="SUPFAM" id="SSF52540">
    <property type="entry name" value="P-loop containing nucleoside triphosphate hydrolases"/>
    <property type="match status" value="1"/>
</dbReference>
<dbReference type="PANTHER" id="PTHR33377">
    <property type="entry name" value="OS10G0134700 PROTEIN-RELATED"/>
    <property type="match status" value="1"/>
</dbReference>
<accession>A0A0D9WUW3</accession>
<evidence type="ECO:0000313" key="3">
    <source>
        <dbReference type="Proteomes" id="UP000032180"/>
    </source>
</evidence>
<protein>
    <recommendedName>
        <fullName evidence="4">Rx N-terminal domain-containing protein</fullName>
    </recommendedName>
</protein>
<evidence type="ECO:0000313" key="2">
    <source>
        <dbReference type="EnsemblPlants" id="LPERR07G00990.4"/>
    </source>
</evidence>
<sequence length="478" mass="54491">METILSAILGDITSRSMSFLINKCSKPKVSNMEERLQRLLLRVLIVVEEAEHRLITNQGMLLQLNILRKEMYRGYYTLDSFRCHGHEEEDSAKDVEVNSFFSQSKFNPAKRVRFCRVKGQSLQGHLQQVLGSVQVTVEDMSELVMLLNSCPRLCRQPYSMYLLLDKCLFGRQMEMEHIMNFLLKEDATGNGSPGILPIIGPAKVGKSTLIEHACGDEKVRTFRNMDAQEYPKLASIAMDMARELNGCFMGVSIYSGLLKANFSTRFWSMALARIREFKKTNLLVYGAYFDHPWLAVEPANIMTVNKTSSEYLVVLDEYQTCSVQIMIHRHTDFIQNEAEVPMLSMQDFLFGSVRPQGKPPCADSLHRDPRTPAHGVPDPARSGPDPPPRSISFMISKCLKPTALTMEERLQRLLLRACIIVEEAEERLITNQAMLQQLSILRKEMYRGYYTLDSLRCHGHEEDSTKDHELSTHVPSAI</sequence>
<name>A0A0D9WUW3_9ORYZ</name>
<organism evidence="2 3">
    <name type="scientific">Leersia perrieri</name>
    <dbReference type="NCBI Taxonomy" id="77586"/>
    <lineage>
        <taxon>Eukaryota</taxon>
        <taxon>Viridiplantae</taxon>
        <taxon>Streptophyta</taxon>
        <taxon>Embryophyta</taxon>
        <taxon>Tracheophyta</taxon>
        <taxon>Spermatophyta</taxon>
        <taxon>Magnoliopsida</taxon>
        <taxon>Liliopsida</taxon>
        <taxon>Poales</taxon>
        <taxon>Poaceae</taxon>
        <taxon>BOP clade</taxon>
        <taxon>Oryzoideae</taxon>
        <taxon>Oryzeae</taxon>
        <taxon>Oryzinae</taxon>
        <taxon>Leersia</taxon>
    </lineage>
</organism>
<proteinExistence type="predicted"/>